<dbReference type="Proteomes" id="UP000184363">
    <property type="component" value="Unassembled WGS sequence"/>
</dbReference>
<dbReference type="GO" id="GO:0003723">
    <property type="term" value="F:RNA binding"/>
    <property type="evidence" value="ECO:0007669"/>
    <property type="project" value="InterPro"/>
</dbReference>
<keyword evidence="1" id="KW-0540">Nuclease</keyword>
<proteinExistence type="predicted"/>
<dbReference type="Gene3D" id="3.10.450.30">
    <property type="entry name" value="Microbial ribonucleases"/>
    <property type="match status" value="1"/>
</dbReference>
<dbReference type="InterPro" id="IPR016191">
    <property type="entry name" value="Ribonuclease/ribotoxin"/>
</dbReference>
<keyword evidence="4" id="KW-1185">Reference proteome</keyword>
<organism evidence="3 4">
    <name type="scientific">Pseudonocardia thermophila</name>
    <dbReference type="NCBI Taxonomy" id="1848"/>
    <lineage>
        <taxon>Bacteria</taxon>
        <taxon>Bacillati</taxon>
        <taxon>Actinomycetota</taxon>
        <taxon>Actinomycetes</taxon>
        <taxon>Pseudonocardiales</taxon>
        <taxon>Pseudonocardiaceae</taxon>
        <taxon>Pseudonocardia</taxon>
    </lineage>
</organism>
<dbReference type="GO" id="GO:0016787">
    <property type="term" value="F:hydrolase activity"/>
    <property type="evidence" value="ECO:0007669"/>
    <property type="project" value="UniProtKB-KW"/>
</dbReference>
<reference evidence="3 4" key="1">
    <citation type="submission" date="2016-11" db="EMBL/GenBank/DDBJ databases">
        <authorList>
            <person name="Jaros S."/>
            <person name="Januszkiewicz K."/>
            <person name="Wedrychowicz H."/>
        </authorList>
    </citation>
    <scope>NUCLEOTIDE SEQUENCE [LARGE SCALE GENOMIC DNA]</scope>
    <source>
        <strain evidence="3 4">DSM 43832</strain>
    </source>
</reference>
<name>A0A1M7A5L8_PSETH</name>
<dbReference type="Pfam" id="PF00545">
    <property type="entry name" value="Ribonuclease"/>
    <property type="match status" value="1"/>
</dbReference>
<evidence type="ECO:0000256" key="1">
    <source>
        <dbReference type="ARBA" id="ARBA00022722"/>
    </source>
</evidence>
<dbReference type="GO" id="GO:0004521">
    <property type="term" value="F:RNA endonuclease activity"/>
    <property type="evidence" value="ECO:0007669"/>
    <property type="project" value="InterPro"/>
</dbReference>
<gene>
    <name evidence="3" type="ORF">SAMN05443637_12629</name>
</gene>
<dbReference type="RefSeq" id="WP_073460112.1">
    <property type="nucleotide sequence ID" value="NZ_CALGVN010000049.1"/>
</dbReference>
<accession>A0A1M7A5L8</accession>
<keyword evidence="2" id="KW-0378">Hydrolase</keyword>
<dbReference type="SUPFAM" id="SSF53933">
    <property type="entry name" value="Microbial ribonucleases"/>
    <property type="match status" value="1"/>
</dbReference>
<sequence length="165" mass="17292">MIGTNGARIVAGLLALVLVLGGIAYLVQPAGGSTTESSSGAPAAPVATCAVRAEEVPGAAESGLPVQPLCALPPEVERTWELIVAGGPFPYEKDGTVFGNRERLLPQQRNGWYREYTVPTPGERDRGARRLVTGGPAGPEQQVYYTADHYNSFVVVDVTAVGEDA</sequence>
<dbReference type="STRING" id="1848.SAMN05443637_12629"/>
<dbReference type="AlphaFoldDB" id="A0A1M7A5L8"/>
<dbReference type="InterPro" id="IPR000026">
    <property type="entry name" value="N1-like"/>
</dbReference>
<protein>
    <submittedName>
        <fullName evidence="3">Guanyl-specific ribonuclease Sa</fullName>
    </submittedName>
</protein>
<dbReference type="EMBL" id="FRAP01000026">
    <property type="protein sequence ID" value="SHL38044.1"/>
    <property type="molecule type" value="Genomic_DNA"/>
</dbReference>
<evidence type="ECO:0000313" key="4">
    <source>
        <dbReference type="Proteomes" id="UP000184363"/>
    </source>
</evidence>
<evidence type="ECO:0000256" key="2">
    <source>
        <dbReference type="ARBA" id="ARBA00022801"/>
    </source>
</evidence>
<evidence type="ECO:0000313" key="3">
    <source>
        <dbReference type="EMBL" id="SHL38044.1"/>
    </source>
</evidence>